<dbReference type="Pfam" id="PF00873">
    <property type="entry name" value="ACR_tran"/>
    <property type="match status" value="1"/>
</dbReference>
<dbReference type="EMBL" id="CABPSX010000009">
    <property type="protein sequence ID" value="VVG73065.1"/>
    <property type="molecule type" value="Genomic_DNA"/>
</dbReference>
<organism evidence="3 4">
    <name type="scientific">Pandoraea apista</name>
    <dbReference type="NCBI Taxonomy" id="93218"/>
    <lineage>
        <taxon>Bacteria</taxon>
        <taxon>Pseudomonadati</taxon>
        <taxon>Pseudomonadota</taxon>
        <taxon>Betaproteobacteria</taxon>
        <taxon>Burkholderiales</taxon>
        <taxon>Burkholderiaceae</taxon>
        <taxon>Pandoraea</taxon>
    </lineage>
</organism>
<feature type="transmembrane region" description="Helical" evidence="2">
    <location>
        <begin position="885"/>
        <end position="903"/>
    </location>
</feature>
<feature type="region of interest" description="Disordered" evidence="1">
    <location>
        <begin position="1"/>
        <end position="21"/>
    </location>
</feature>
<keyword evidence="2" id="KW-0472">Membrane</keyword>
<dbReference type="AlphaFoldDB" id="A0A5E5PA34"/>
<feature type="transmembrane region" description="Helical" evidence="2">
    <location>
        <begin position="553"/>
        <end position="573"/>
    </location>
</feature>
<evidence type="ECO:0000313" key="3">
    <source>
        <dbReference type="EMBL" id="VVG73065.1"/>
    </source>
</evidence>
<dbReference type="PANTHER" id="PTHR32063:SF21">
    <property type="entry name" value="MULTIDRUG RESISTANCE PROTEIN MDTB"/>
    <property type="match status" value="1"/>
</dbReference>
<proteinExistence type="predicted"/>
<keyword evidence="2" id="KW-1133">Transmembrane helix</keyword>
<dbReference type="Gene3D" id="3.30.2090.10">
    <property type="entry name" value="Multidrug efflux transporter AcrB TolC docking domain, DN and DC subdomains"/>
    <property type="match status" value="2"/>
</dbReference>
<dbReference type="FunFam" id="3.30.70.1430:FF:000001">
    <property type="entry name" value="Efflux pump membrane transporter"/>
    <property type="match status" value="1"/>
</dbReference>
<keyword evidence="2" id="KW-0812">Transmembrane</keyword>
<dbReference type="PANTHER" id="PTHR32063">
    <property type="match status" value="1"/>
</dbReference>
<feature type="transmembrane region" description="Helical" evidence="2">
    <location>
        <begin position="359"/>
        <end position="378"/>
    </location>
</feature>
<dbReference type="GO" id="GO:0005886">
    <property type="term" value="C:plasma membrane"/>
    <property type="evidence" value="ECO:0007669"/>
    <property type="project" value="TreeGrafter"/>
</dbReference>
<feature type="transmembrane region" description="Helical" evidence="2">
    <location>
        <begin position="385"/>
        <end position="403"/>
    </location>
</feature>
<dbReference type="SUPFAM" id="SSF82866">
    <property type="entry name" value="Multidrug efflux transporter AcrB transmembrane domain"/>
    <property type="match status" value="2"/>
</dbReference>
<dbReference type="InterPro" id="IPR027463">
    <property type="entry name" value="AcrB_DN_DC_subdom"/>
</dbReference>
<sequence length="1081" mass="114899">MAGIAGRAGLPPQPSDPGCHGQPPPMNFSRIFILRPVATWLLMIALVLIGLVAVRVLPVSSLPSVDYPTIQVQTFYPGASPSVMATTVTAPLEVQLGQIPGLQQMISYSAEGSSVITLQFDLALNLDVAQQNVQQAINAATSLLPSGLPAPPTYAKVNPADQPIMTLAVTSNSLSLTQLQDAANNRLAAKISQVAGVGVVTLAGGNVPAVRVEADPQKLAAYGLNLDDLRTLLSNVNVSQPKGNFDGPELDYTLDANDQITDPQDYLDTVIAYQNGSPVFLRDVAHVSKAAQDIERGAWLGKTPAIVLNIQRQPGANVIATVDQIKRALPQLEATLPAGMQVSVVSDSTGVIRSSVSDAAFELVLAVVLVVAVIFVFLRNVPATIIPSISVPVSLIATLAVMYELGYSIDNLSLMALIIATGFVVDDSIVMIENVVRYLEAGMAPLEAALAGAGQIGFTIMSLTISLIAVLIPLLFMGGVIGRLFGEFAVTLAVTIVISAIVSLTVVPMMCARILRAQGDRHPSRFERISERLFDKTLAAYERGLTWVLDHQFLTLLVALATVALTIVLYVVIPKGLFPVQDVGVLQGITVADNSVSYDAMVKRQAALADIVLKDPDVTSVTSYVGIDGINTTLNNGRFLINLKARDDRSETAADIGRRIQQATEKVPGIKLYVQPAQDLTLDTTVSPNQYKFVLRGPDQATLAQYVPPLIARMKQISSITDVASDLDTSGLSIQVEVNRQLAARYGITPATIDNALYDALGQRIVSTIFEQSNQYRVILVAKPGALGTIQSLGSIYLPSQTSESGQVPLSAIASLKVVRTPLAISHLQQFPAVTVSFNLAPGASLSSAVKDIHNAEHAVHLPASIASSFQGAAQAFEDSLSSEVYLLIAALVAVYIVLGVLYESFIHPVTILSTLPSAGIGALLALMMTGSDLDVIGIIGIVLLIGIVKKNAIMMVDFALDAERMQQKPPREAIFEASLLRFRPILMTTLAAMLGALPMLLGSGTGSELRRPLGLAIIGGLTLSQLLTLFTTPVIYLYFDRLAARVRERRAARRARRLPPASTPPAPENSTDKPPGGDTP</sequence>
<evidence type="ECO:0000313" key="4">
    <source>
        <dbReference type="Proteomes" id="UP000364291"/>
    </source>
</evidence>
<dbReference type="Gene3D" id="3.30.70.1430">
    <property type="entry name" value="Multidrug efflux transporter AcrB pore domain"/>
    <property type="match status" value="2"/>
</dbReference>
<reference evidence="3 4" key="1">
    <citation type="submission" date="2019-08" db="EMBL/GenBank/DDBJ databases">
        <authorList>
            <person name="Peeters C."/>
        </authorList>
    </citation>
    <scope>NUCLEOTIDE SEQUENCE [LARGE SCALE GENOMIC DNA]</scope>
    <source>
        <strain evidence="3 4">LMG 18089</strain>
    </source>
</reference>
<feature type="transmembrane region" description="Helical" evidence="2">
    <location>
        <begin position="448"/>
        <end position="476"/>
    </location>
</feature>
<gene>
    <name evidence="3" type="primary">mdtB_2</name>
    <name evidence="3" type="ORF">PAP18089_04068</name>
</gene>
<feature type="transmembrane region" description="Helical" evidence="2">
    <location>
        <begin position="936"/>
        <end position="961"/>
    </location>
</feature>
<feature type="transmembrane region" description="Helical" evidence="2">
    <location>
        <begin position="981"/>
        <end position="1002"/>
    </location>
</feature>
<dbReference type="SUPFAM" id="SSF82714">
    <property type="entry name" value="Multidrug efflux transporter AcrB TolC docking domain, DN and DC subdomains"/>
    <property type="match status" value="2"/>
</dbReference>
<dbReference type="Proteomes" id="UP000364291">
    <property type="component" value="Unassembled WGS sequence"/>
</dbReference>
<feature type="transmembrane region" description="Helical" evidence="2">
    <location>
        <begin position="32"/>
        <end position="54"/>
    </location>
</feature>
<dbReference type="Gene3D" id="3.30.70.1440">
    <property type="entry name" value="Multidrug efflux transporter AcrB pore domain"/>
    <property type="match status" value="1"/>
</dbReference>
<evidence type="ECO:0000256" key="2">
    <source>
        <dbReference type="SAM" id="Phobius"/>
    </source>
</evidence>
<feature type="transmembrane region" description="Helical" evidence="2">
    <location>
        <begin position="488"/>
        <end position="515"/>
    </location>
</feature>
<dbReference type="InterPro" id="IPR001036">
    <property type="entry name" value="Acrflvin-R"/>
</dbReference>
<feature type="transmembrane region" description="Helical" evidence="2">
    <location>
        <begin position="1014"/>
        <end position="1040"/>
    </location>
</feature>
<accession>A0A5E5PA34</accession>
<dbReference type="Gene3D" id="3.30.70.1320">
    <property type="entry name" value="Multidrug efflux transporter AcrB pore domain like"/>
    <property type="match status" value="1"/>
</dbReference>
<evidence type="ECO:0000256" key="1">
    <source>
        <dbReference type="SAM" id="MobiDB-lite"/>
    </source>
</evidence>
<dbReference type="SUPFAM" id="SSF82693">
    <property type="entry name" value="Multidrug efflux transporter AcrB pore domain, PN1, PN2, PC1 and PC2 subdomains"/>
    <property type="match status" value="3"/>
</dbReference>
<feature type="region of interest" description="Disordered" evidence="1">
    <location>
        <begin position="1053"/>
        <end position="1081"/>
    </location>
</feature>
<protein>
    <submittedName>
        <fullName evidence="3">Multidrug resistance protein MdtB</fullName>
    </submittedName>
</protein>
<dbReference type="GO" id="GO:0042910">
    <property type="term" value="F:xenobiotic transmembrane transporter activity"/>
    <property type="evidence" value="ECO:0007669"/>
    <property type="project" value="TreeGrafter"/>
</dbReference>
<dbReference type="Gene3D" id="1.20.1640.10">
    <property type="entry name" value="Multidrug efflux transporter AcrB transmembrane domain"/>
    <property type="match status" value="2"/>
</dbReference>
<name>A0A5E5PA34_9BURK</name>
<dbReference type="PRINTS" id="PR00702">
    <property type="entry name" value="ACRIFLAVINRP"/>
</dbReference>